<evidence type="ECO:0000256" key="7">
    <source>
        <dbReference type="SAM" id="MobiDB-lite"/>
    </source>
</evidence>
<evidence type="ECO:0000313" key="11">
    <source>
        <dbReference type="Proteomes" id="UP001144805"/>
    </source>
</evidence>
<dbReference type="InterPro" id="IPR005580">
    <property type="entry name" value="DbpA/CsdA_RNA-bd_dom"/>
</dbReference>
<evidence type="ECO:0000256" key="4">
    <source>
        <dbReference type="ARBA" id="ARBA00022840"/>
    </source>
</evidence>
<feature type="region of interest" description="Disordered" evidence="7">
    <location>
        <begin position="566"/>
        <end position="621"/>
    </location>
</feature>
<dbReference type="InterPro" id="IPR014001">
    <property type="entry name" value="Helicase_ATP-bd"/>
</dbReference>
<evidence type="ECO:0000256" key="1">
    <source>
        <dbReference type="ARBA" id="ARBA00022741"/>
    </source>
</evidence>
<feature type="compositionally biased region" description="Gly residues" evidence="7">
    <location>
        <begin position="481"/>
        <end position="490"/>
    </location>
</feature>
<evidence type="ECO:0000256" key="3">
    <source>
        <dbReference type="ARBA" id="ARBA00022806"/>
    </source>
</evidence>
<evidence type="ECO:0000313" key="10">
    <source>
        <dbReference type="EMBL" id="MCX5568489.1"/>
    </source>
</evidence>
<dbReference type="GO" id="GO:0016787">
    <property type="term" value="F:hydrolase activity"/>
    <property type="evidence" value="ECO:0007669"/>
    <property type="project" value="UniProtKB-KW"/>
</dbReference>
<dbReference type="SMART" id="SM00487">
    <property type="entry name" value="DEXDc"/>
    <property type="match status" value="1"/>
</dbReference>
<feature type="domain" description="Helicase C-terminal" evidence="9">
    <location>
        <begin position="236"/>
        <end position="385"/>
    </location>
</feature>
<dbReference type="GO" id="GO:0003724">
    <property type="term" value="F:RNA helicase activity"/>
    <property type="evidence" value="ECO:0007669"/>
    <property type="project" value="UniProtKB-ARBA"/>
</dbReference>
<dbReference type="Proteomes" id="UP001144805">
    <property type="component" value="Unassembled WGS sequence"/>
</dbReference>
<organism evidence="10 11">
    <name type="scientific">Kaistia nematophila</name>
    <dbReference type="NCBI Taxonomy" id="2994654"/>
    <lineage>
        <taxon>Bacteria</taxon>
        <taxon>Pseudomonadati</taxon>
        <taxon>Pseudomonadota</taxon>
        <taxon>Alphaproteobacteria</taxon>
        <taxon>Hyphomicrobiales</taxon>
        <taxon>Kaistiaceae</taxon>
        <taxon>Kaistia</taxon>
    </lineage>
</organism>
<evidence type="ECO:0000256" key="2">
    <source>
        <dbReference type="ARBA" id="ARBA00022801"/>
    </source>
</evidence>
<dbReference type="InterPro" id="IPR044742">
    <property type="entry name" value="DEAD/DEAH_RhlB"/>
</dbReference>
<keyword evidence="4 6" id="KW-0067">ATP-binding</keyword>
<accession>A0A9X3IJF1</accession>
<dbReference type="InterPro" id="IPR050079">
    <property type="entry name" value="DEAD_box_RNA_helicase"/>
</dbReference>
<evidence type="ECO:0000256" key="6">
    <source>
        <dbReference type="RuleBase" id="RU000492"/>
    </source>
</evidence>
<comment type="caution">
    <text evidence="10">The sequence shown here is derived from an EMBL/GenBank/DDBJ whole genome shotgun (WGS) entry which is preliminary data.</text>
</comment>
<dbReference type="PANTHER" id="PTHR47959:SF1">
    <property type="entry name" value="ATP-DEPENDENT RNA HELICASE DBPA"/>
    <property type="match status" value="1"/>
</dbReference>
<dbReference type="GO" id="GO:0005524">
    <property type="term" value="F:ATP binding"/>
    <property type="evidence" value="ECO:0007669"/>
    <property type="project" value="UniProtKB-KW"/>
</dbReference>
<dbReference type="CDD" id="cd12252">
    <property type="entry name" value="RRM_DbpA"/>
    <property type="match status" value="1"/>
</dbReference>
<feature type="compositionally biased region" description="Basic residues" evidence="7">
    <location>
        <begin position="612"/>
        <end position="621"/>
    </location>
</feature>
<dbReference type="PANTHER" id="PTHR47959">
    <property type="entry name" value="ATP-DEPENDENT RNA HELICASE RHLE-RELATED"/>
    <property type="match status" value="1"/>
</dbReference>
<dbReference type="GO" id="GO:0003676">
    <property type="term" value="F:nucleic acid binding"/>
    <property type="evidence" value="ECO:0007669"/>
    <property type="project" value="InterPro"/>
</dbReference>
<keyword evidence="11" id="KW-1185">Reference proteome</keyword>
<dbReference type="GO" id="GO:0005829">
    <property type="term" value="C:cytosol"/>
    <property type="evidence" value="ECO:0007669"/>
    <property type="project" value="TreeGrafter"/>
</dbReference>
<feature type="domain" description="Helicase ATP-binding" evidence="8">
    <location>
        <begin position="30"/>
        <end position="206"/>
    </location>
</feature>
<dbReference type="PROSITE" id="PS51194">
    <property type="entry name" value="HELICASE_CTER"/>
    <property type="match status" value="1"/>
</dbReference>
<dbReference type="PROSITE" id="PS00039">
    <property type="entry name" value="DEAD_ATP_HELICASE"/>
    <property type="match status" value="1"/>
</dbReference>
<dbReference type="SUPFAM" id="SSF52540">
    <property type="entry name" value="P-loop containing nucleoside triphosphate hydrolases"/>
    <property type="match status" value="1"/>
</dbReference>
<feature type="compositionally biased region" description="Gly residues" evidence="7">
    <location>
        <begin position="592"/>
        <end position="611"/>
    </location>
</feature>
<dbReference type="InterPro" id="IPR027417">
    <property type="entry name" value="P-loop_NTPase"/>
</dbReference>
<dbReference type="InterPro" id="IPR012677">
    <property type="entry name" value="Nucleotide-bd_a/b_plait_sf"/>
</dbReference>
<dbReference type="AlphaFoldDB" id="A0A9X3IJF1"/>
<dbReference type="EMBL" id="JAPKNK010000002">
    <property type="protein sequence ID" value="MCX5568489.1"/>
    <property type="molecule type" value="Genomic_DNA"/>
</dbReference>
<dbReference type="InterPro" id="IPR011545">
    <property type="entry name" value="DEAD/DEAH_box_helicase_dom"/>
</dbReference>
<evidence type="ECO:0000259" key="8">
    <source>
        <dbReference type="PROSITE" id="PS51192"/>
    </source>
</evidence>
<dbReference type="RefSeq" id="WP_266337470.1">
    <property type="nucleotide sequence ID" value="NZ_JAPKNK010000002.1"/>
</dbReference>
<feature type="region of interest" description="Disordered" evidence="7">
    <location>
        <begin position="430"/>
        <end position="496"/>
    </location>
</feature>
<keyword evidence="3 6" id="KW-0347">Helicase</keyword>
<dbReference type="InterPro" id="IPR001650">
    <property type="entry name" value="Helicase_C-like"/>
</dbReference>
<comment type="similarity">
    <text evidence="5 6">Belongs to the DEAD box helicase family.</text>
</comment>
<protein>
    <submittedName>
        <fullName evidence="10">DEAD/DEAH box helicase</fullName>
    </submittedName>
</protein>
<sequence length="621" mass="68036">MVSLVQNPALARAIAEKGYQSLTPVQAAVVEPQVGESDLLVSAQTGSGKTVAYGLAFATTLLGTEERFGAANEPLALVIAPTRELALQVQRELAWLYGETGVKIASCVGGMDVRREARALDMGAHIVVGTPGRLRDHLERGRLDISKLKVVVLDEADEMLDLGFREDLELILDAAPQERRTLLFSATLPREIVRLARQYQRDAMRIDTIDQSQPHGDIEYRAFRVAPNEIDLAVVNVLRFYDQPAALVFCSTRESVKRVHAGLQERGFQVVALSGELSQTERMHALQALRDGRARVCVATDVAARGLDLPDLGLVIHAELPTGPAVLLHRSGRTGRAGRKGVSAMLVPYTNRSKALRLINAAGVDAYWTAAPSADEIRAKDHERLLESVLRVEPPSEEDAVLVRELVGQRSAEEIAGALIRMHRARLAAPEDLFDPGPQQERRPPREGREGKPRRHEREERYGDAPRERGPRPPRERDGGWPEGGPGSQGGRPERPQQDMVWFRMSVGHQKNADPKWLLPLICRRGHVTKNEIGAIKIFERDTRFEIVAEAAERFTVALRRGGEEEIRIEPADGAPAGGGGKRPPRGDGPGKPRGGFKPGGKPGFKGGFKAGGKKRDRAEG</sequence>
<evidence type="ECO:0000259" key="9">
    <source>
        <dbReference type="PROSITE" id="PS51194"/>
    </source>
</evidence>
<dbReference type="PROSITE" id="PS51192">
    <property type="entry name" value="HELICASE_ATP_BIND_1"/>
    <property type="match status" value="1"/>
</dbReference>
<dbReference type="Gene3D" id="3.40.50.300">
    <property type="entry name" value="P-loop containing nucleotide triphosphate hydrolases"/>
    <property type="match status" value="2"/>
</dbReference>
<dbReference type="Gene3D" id="3.30.70.330">
    <property type="match status" value="1"/>
</dbReference>
<name>A0A9X3IJF1_9HYPH</name>
<dbReference type="SMART" id="SM00490">
    <property type="entry name" value="HELICc"/>
    <property type="match status" value="1"/>
</dbReference>
<feature type="compositionally biased region" description="Basic and acidic residues" evidence="7">
    <location>
        <begin position="440"/>
        <end position="480"/>
    </location>
</feature>
<dbReference type="Pfam" id="PF00271">
    <property type="entry name" value="Helicase_C"/>
    <property type="match status" value="1"/>
</dbReference>
<gene>
    <name evidence="10" type="ORF">OSH07_04730</name>
</gene>
<proteinExistence type="inferred from homology"/>
<dbReference type="Pfam" id="PF03880">
    <property type="entry name" value="DbpA"/>
    <property type="match status" value="1"/>
</dbReference>
<keyword evidence="1 6" id="KW-0547">Nucleotide-binding</keyword>
<reference evidence="10" key="1">
    <citation type="submission" date="2022-11" db="EMBL/GenBank/DDBJ databases">
        <title>Biodiversity and phylogenetic relationships of bacteria.</title>
        <authorList>
            <person name="Machado R.A.R."/>
            <person name="Bhat A."/>
            <person name="Loulou A."/>
            <person name="Kallel S."/>
        </authorList>
    </citation>
    <scope>NUCLEOTIDE SEQUENCE</scope>
    <source>
        <strain evidence="10">K-TC2</strain>
    </source>
</reference>
<evidence type="ECO:0000256" key="5">
    <source>
        <dbReference type="ARBA" id="ARBA00038437"/>
    </source>
</evidence>
<dbReference type="CDD" id="cd18787">
    <property type="entry name" value="SF2_C_DEAD"/>
    <property type="match status" value="1"/>
</dbReference>
<dbReference type="CDD" id="cd00268">
    <property type="entry name" value="DEADc"/>
    <property type="match status" value="1"/>
</dbReference>
<keyword evidence="2 6" id="KW-0378">Hydrolase</keyword>
<dbReference type="InterPro" id="IPR000629">
    <property type="entry name" value="RNA-helicase_DEAD-box_CS"/>
</dbReference>
<dbReference type="Pfam" id="PF00270">
    <property type="entry name" value="DEAD"/>
    <property type="match status" value="1"/>
</dbReference>